<dbReference type="OrthoDB" id="1700726at2759"/>
<dbReference type="Proteomes" id="UP000325315">
    <property type="component" value="Unassembled WGS sequence"/>
</dbReference>
<dbReference type="AlphaFoldDB" id="A0A5B6UPF2"/>
<proteinExistence type="predicted"/>
<sequence length="91" mass="10864">MLKSWEWCLLCHCQNLKELRDDIMELKPTFLAGIQKALQELSPLRKWIFDALYKHKLSWMNKGYKQKSASPLADFLAFRKVMSYLLQKPIF</sequence>
<accession>A0A5B6UPF2</accession>
<reference evidence="1" key="1">
    <citation type="submission" date="2019-08" db="EMBL/GenBank/DDBJ databases">
        <authorList>
            <person name="Liu F."/>
        </authorList>
    </citation>
    <scope>NUCLEOTIDE SEQUENCE [LARGE SCALE GENOMIC DNA]</scope>
    <source>
        <strain evidence="1">PA1801</strain>
        <tissue evidence="1">Leaf</tissue>
    </source>
</reference>
<comment type="caution">
    <text evidence="1">The sequence shown here is derived from an EMBL/GenBank/DDBJ whole genome shotgun (WGS) entry which is preliminary data.</text>
</comment>
<keyword evidence="2" id="KW-1185">Reference proteome</keyword>
<dbReference type="EMBL" id="SMMG02000010">
    <property type="protein sequence ID" value="KAA3458867.1"/>
    <property type="molecule type" value="Genomic_DNA"/>
</dbReference>
<name>A0A5B6UPF2_9ROSI</name>
<evidence type="ECO:0000313" key="1">
    <source>
        <dbReference type="EMBL" id="KAA3458867.1"/>
    </source>
</evidence>
<gene>
    <name evidence="1" type="ORF">EPI10_013426</name>
</gene>
<organism evidence="1 2">
    <name type="scientific">Gossypium australe</name>
    <dbReference type="NCBI Taxonomy" id="47621"/>
    <lineage>
        <taxon>Eukaryota</taxon>
        <taxon>Viridiplantae</taxon>
        <taxon>Streptophyta</taxon>
        <taxon>Embryophyta</taxon>
        <taxon>Tracheophyta</taxon>
        <taxon>Spermatophyta</taxon>
        <taxon>Magnoliopsida</taxon>
        <taxon>eudicotyledons</taxon>
        <taxon>Gunneridae</taxon>
        <taxon>Pentapetalae</taxon>
        <taxon>rosids</taxon>
        <taxon>malvids</taxon>
        <taxon>Malvales</taxon>
        <taxon>Malvaceae</taxon>
        <taxon>Malvoideae</taxon>
        <taxon>Gossypium</taxon>
    </lineage>
</organism>
<evidence type="ECO:0000313" key="2">
    <source>
        <dbReference type="Proteomes" id="UP000325315"/>
    </source>
</evidence>
<protein>
    <submittedName>
        <fullName evidence="1">Long chain acyl-CoA synthetase 1-like protein</fullName>
    </submittedName>
</protein>